<organism evidence="2 3">
    <name type="scientific">Limulus polyphemus</name>
    <name type="common">Atlantic horseshoe crab</name>
    <dbReference type="NCBI Taxonomy" id="6850"/>
    <lineage>
        <taxon>Eukaryota</taxon>
        <taxon>Metazoa</taxon>
        <taxon>Ecdysozoa</taxon>
        <taxon>Arthropoda</taxon>
        <taxon>Chelicerata</taxon>
        <taxon>Merostomata</taxon>
        <taxon>Xiphosura</taxon>
        <taxon>Limulidae</taxon>
        <taxon>Limulus</taxon>
    </lineage>
</organism>
<keyword evidence="2" id="KW-1185">Reference proteome</keyword>
<feature type="region of interest" description="Disordered" evidence="1">
    <location>
        <begin position="77"/>
        <end position="119"/>
    </location>
</feature>
<dbReference type="GeneID" id="106461113"/>
<name>A0ABM1B7G9_LIMPO</name>
<gene>
    <name evidence="3" type="primary">LOC106461113</name>
</gene>
<feature type="compositionally biased region" description="Polar residues" evidence="1">
    <location>
        <begin position="77"/>
        <end position="89"/>
    </location>
</feature>
<feature type="compositionally biased region" description="Polar residues" evidence="1">
    <location>
        <begin position="774"/>
        <end position="788"/>
    </location>
</feature>
<dbReference type="RefSeq" id="XP_013776358.1">
    <property type="nucleotide sequence ID" value="XM_013920904.1"/>
</dbReference>
<accession>A0ABM1B7G9</accession>
<protein>
    <submittedName>
        <fullName evidence="3">Muscle M-line assembly protein unc-89-like</fullName>
    </submittedName>
</protein>
<feature type="region of interest" description="Disordered" evidence="1">
    <location>
        <begin position="663"/>
        <end position="682"/>
    </location>
</feature>
<dbReference type="Proteomes" id="UP000694941">
    <property type="component" value="Unplaced"/>
</dbReference>
<feature type="compositionally biased region" description="Basic and acidic residues" evidence="1">
    <location>
        <begin position="218"/>
        <end position="229"/>
    </location>
</feature>
<feature type="compositionally biased region" description="Polar residues" evidence="1">
    <location>
        <begin position="728"/>
        <end position="760"/>
    </location>
</feature>
<feature type="compositionally biased region" description="Basic and acidic residues" evidence="1">
    <location>
        <begin position="104"/>
        <end position="119"/>
    </location>
</feature>
<evidence type="ECO:0000313" key="2">
    <source>
        <dbReference type="Proteomes" id="UP000694941"/>
    </source>
</evidence>
<reference evidence="3" key="1">
    <citation type="submission" date="2025-08" db="UniProtKB">
        <authorList>
            <consortium name="RefSeq"/>
        </authorList>
    </citation>
    <scope>IDENTIFICATION</scope>
    <source>
        <tissue evidence="3">Muscle</tissue>
    </source>
</reference>
<proteinExistence type="predicted"/>
<sequence length="861" mass="95465">MTIFDPSRYNQTALRPETASRAATSKILSKSPFCCSSHNLHITEAALSPKITEKLANTVSLENSSSIALHEMAVSGANDTNKNHQSPNTEKSEEHLSVMIEPPETEKDTETTETAAKTDGEERCVNRHVDVQDVSSNAPASSREAPHRRFYRSLSARLPKSVSKRNEEPESSDEACCTRLAYVFQRKALDLASRRSEKKNPPIKPPKPTPEAIAKASASREAHENEVRFREKRTRGPRPRSFGDDIPVCKGVIRFIDDSGSEVSSDYPNVDLYQFITVRKHDSSEADYSDNGLYEIPDVPNSQKEVPASGKTILQQERENEAQMSESSALQHSSIFPKLSFGTNFKDKFFKPMLGKTSSRSPSKSSQGNSDALKILCETKHDQGENTSRLKEETVNTEPFLEEDMNFSGSVSETKKRIKTSNTSSKVFPEPVENTTKTSPEIKTLKQLAQEKSEVTETQFSSAATKENLPEAAANDFGIPVRPVPPARSKSQREKHVAKSPVHKKSFIEQNGSEVFSEEKAIASTDITYTQNVQEQSNKPQEEVTTEKYSLSEEEKRLAKTVQDVNFVDRLREDEEEGCAENVKEMAVCDKLTEERKSAESCREFSDVDLTEEGISTDNMKESICFDKIAQPICLDKQMEEKRSSEESKSAQQGELVQETYYAVPKPAVPPRPKRLGVSSQRSLQAFSNEIKTKTHPPRSVSPNKKASSINKQGRSVSLAHKTPRPNSPLSKTQRPVSPSSNTKRSTTPINKVRPTSPSQKLGKPVSITPKAKNPSSPVSKQQNERPNTPTAKGPKPTRPPRPFSPQAVPDTFTTPQTDATTPSDKLEATDHLPEATNFTEDVKVDNNGLIQKSGETSLMV</sequence>
<feature type="region of interest" description="Disordered" evidence="1">
    <location>
        <begin position="476"/>
        <end position="502"/>
    </location>
</feature>
<feature type="compositionally biased region" description="Low complexity" evidence="1">
    <location>
        <begin position="810"/>
        <end position="824"/>
    </location>
</feature>
<evidence type="ECO:0000256" key="1">
    <source>
        <dbReference type="SAM" id="MobiDB-lite"/>
    </source>
</evidence>
<feature type="compositionally biased region" description="Polar residues" evidence="1">
    <location>
        <begin position="701"/>
        <end position="716"/>
    </location>
</feature>
<feature type="region of interest" description="Disordered" evidence="1">
    <location>
        <begin position="688"/>
        <end position="841"/>
    </location>
</feature>
<evidence type="ECO:0000313" key="3">
    <source>
        <dbReference type="RefSeq" id="XP_013776358.1"/>
    </source>
</evidence>
<feature type="region of interest" description="Disordered" evidence="1">
    <location>
        <begin position="407"/>
        <end position="437"/>
    </location>
</feature>
<feature type="compositionally biased region" description="Basic and acidic residues" evidence="1">
    <location>
        <begin position="825"/>
        <end position="834"/>
    </location>
</feature>
<feature type="region of interest" description="Disordered" evidence="1">
    <location>
        <begin position="192"/>
        <end position="243"/>
    </location>
</feature>